<dbReference type="RefSeq" id="WP_321397895.1">
    <property type="nucleotide sequence ID" value="NZ_CP139487.1"/>
</dbReference>
<dbReference type="SUPFAM" id="SSF52172">
    <property type="entry name" value="CheY-like"/>
    <property type="match status" value="1"/>
</dbReference>
<dbReference type="CDD" id="cd00156">
    <property type="entry name" value="REC"/>
    <property type="match status" value="1"/>
</dbReference>
<evidence type="ECO:0000256" key="2">
    <source>
        <dbReference type="PROSITE-ProRule" id="PRU00169"/>
    </source>
</evidence>
<feature type="domain" description="Response regulatory" evidence="3">
    <location>
        <begin position="4"/>
        <end position="118"/>
    </location>
</feature>
<dbReference type="InterPro" id="IPR011006">
    <property type="entry name" value="CheY-like_superfamily"/>
</dbReference>
<evidence type="ECO:0000313" key="5">
    <source>
        <dbReference type="Proteomes" id="UP001324634"/>
    </source>
</evidence>
<dbReference type="Proteomes" id="UP001324634">
    <property type="component" value="Chromosome"/>
</dbReference>
<proteinExistence type="predicted"/>
<keyword evidence="1 2" id="KW-0597">Phosphoprotein</keyword>
<accession>A0AAX4HRW0</accession>
<reference evidence="4 5" key="1">
    <citation type="submission" date="2023-11" db="EMBL/GenBank/DDBJ databases">
        <title>Peredibacter starrii A3.12.</title>
        <authorList>
            <person name="Mitchell R.J."/>
        </authorList>
    </citation>
    <scope>NUCLEOTIDE SEQUENCE [LARGE SCALE GENOMIC DNA]</scope>
    <source>
        <strain evidence="4 5">A3.12</strain>
    </source>
</reference>
<dbReference type="InterPro" id="IPR050595">
    <property type="entry name" value="Bact_response_regulator"/>
</dbReference>
<evidence type="ECO:0000313" key="4">
    <source>
        <dbReference type="EMBL" id="WPU66096.1"/>
    </source>
</evidence>
<sequence>MKGNLLLVDDEEELSESMKELLEDEAKEIFIANNGAEALLILEEKKIDCVVSDIKMPVMDGLKFMKIARERGFSQPIIFFTGHGTEQLKREVRELGANDLLMKPNFMSLEDSIRKHMSAQLNH</sequence>
<name>A0AAX4HRW0_9BACT</name>
<dbReference type="SMART" id="SM00448">
    <property type="entry name" value="REC"/>
    <property type="match status" value="1"/>
</dbReference>
<dbReference type="KEGG" id="psti:SOO65_04990"/>
<dbReference type="PANTHER" id="PTHR44591:SF3">
    <property type="entry name" value="RESPONSE REGULATORY DOMAIN-CONTAINING PROTEIN"/>
    <property type="match status" value="1"/>
</dbReference>
<gene>
    <name evidence="4" type="ORF">SOO65_04990</name>
</gene>
<organism evidence="4 5">
    <name type="scientific">Peredibacter starrii</name>
    <dbReference type="NCBI Taxonomy" id="28202"/>
    <lineage>
        <taxon>Bacteria</taxon>
        <taxon>Pseudomonadati</taxon>
        <taxon>Bdellovibrionota</taxon>
        <taxon>Bacteriovoracia</taxon>
        <taxon>Bacteriovoracales</taxon>
        <taxon>Bacteriovoracaceae</taxon>
        <taxon>Peredibacter</taxon>
    </lineage>
</organism>
<dbReference type="PROSITE" id="PS50110">
    <property type="entry name" value="RESPONSE_REGULATORY"/>
    <property type="match status" value="1"/>
</dbReference>
<dbReference type="AlphaFoldDB" id="A0AAX4HRW0"/>
<evidence type="ECO:0000259" key="3">
    <source>
        <dbReference type="PROSITE" id="PS50110"/>
    </source>
</evidence>
<dbReference type="Gene3D" id="3.40.50.2300">
    <property type="match status" value="1"/>
</dbReference>
<dbReference type="PANTHER" id="PTHR44591">
    <property type="entry name" value="STRESS RESPONSE REGULATOR PROTEIN 1"/>
    <property type="match status" value="1"/>
</dbReference>
<feature type="modified residue" description="4-aspartylphosphate" evidence="2">
    <location>
        <position position="53"/>
    </location>
</feature>
<evidence type="ECO:0000256" key="1">
    <source>
        <dbReference type="ARBA" id="ARBA00022553"/>
    </source>
</evidence>
<dbReference type="EMBL" id="CP139487">
    <property type="protein sequence ID" value="WPU66096.1"/>
    <property type="molecule type" value="Genomic_DNA"/>
</dbReference>
<dbReference type="InterPro" id="IPR001789">
    <property type="entry name" value="Sig_transdc_resp-reg_receiver"/>
</dbReference>
<protein>
    <submittedName>
        <fullName evidence="4">Response regulator</fullName>
    </submittedName>
</protein>
<dbReference type="Pfam" id="PF00072">
    <property type="entry name" value="Response_reg"/>
    <property type="match status" value="1"/>
</dbReference>
<keyword evidence="5" id="KW-1185">Reference proteome</keyword>
<dbReference type="GO" id="GO:0000160">
    <property type="term" value="P:phosphorelay signal transduction system"/>
    <property type="evidence" value="ECO:0007669"/>
    <property type="project" value="InterPro"/>
</dbReference>